<feature type="region of interest" description="Disordered" evidence="2">
    <location>
        <begin position="394"/>
        <end position="493"/>
    </location>
</feature>
<evidence type="ECO:0000256" key="2">
    <source>
        <dbReference type="SAM" id="MobiDB-lite"/>
    </source>
</evidence>
<evidence type="ECO:0000259" key="3">
    <source>
        <dbReference type="PROSITE" id="PS50853"/>
    </source>
</evidence>
<sequence length="2093" mass="225894">MKLHHTQSSKCLWANTSSAIPLHARLASIINCDSAHAWKCYDKQGTFGLAEEPMYLKKQGTRVVIRGDPRYSNWTKHEEVDSGGGQVMTHLCSRKGSTTISTTRMYSSMHKPVAYTSTVHAIRTAPVTAINTHSSSNAMSTHRRTTRQISTLRVPITTPNNAVTYESMVATHTYDLVKTQTMGFIPRSVSTVITASGTALNDSHDFIWSSPALSTTDSAMDETVNAATENALLDSRNGAKIPSVNQATSSSTSPNVDELVSTASTTTVISSTISSVPNSSAMTDSPSTSASVVVTSDAKVPTSVALTTPTPDTISNSSATTTPTDTTTLSTTRKVPPRKTVVPSTTKTTTMETTTTAAPPTPTTSAVCQTTMPTANPIIKVASPTTAIASPTITSTLPTTSSAPPTTSSTSPITSSAIKITAKTTKKIAPPTTSTAPPTITSTLPTTSSAPPTTSATSPITSSTPPTTPPITSTNAPPMTTTMPPTTTTNLPTTTKTLATTTIILPRCFPLVTGLWDIFVFYSKIANTLSPSFSLSFLFSLCPLFSLFYFTLSDPVGPSRLDVLPDQIQATQYKSPIQGQGGSHGLHISWPRSRGQVDWYEVTLQDTKTGTSRSTRIMGTAATQSRFTALTPGTLYALSLVATAGNKTALPVLATAATAPSAVSGLQLSPSSSSLGVSWQPGPGRREGFRVLLREQQGALVRNVTLKSSVTSHTLYDLLPGTLYTVTVVTEAEGLQNAISKQAVTVPVAVTKLFLENHGSLDTLRASWVNARGGVDAYLVSLATLGSANQDRKLPPNATEVIFSGLTPGRPYQVTVRSKVGEKTTEAVATGRTVPAKVSQLSMVGVIDGSTLKSTWLPPRGDWENYRVLLLNGTVALVNETVSRLVRQYSFSVASLGLVPGRLYTAQVMVESGLFGNTAQCQGRLAPQPVQQLMVRHGDETSLSVLWSRPAGVWDGYTVVLRQGDTVVSQRTLSRDARECTFNILMPGCQYAIAVTTNSGGLNSSASVIGRTTPAQVTSLRVTNGGSTDSLQTQWERAAGELDSYRVLLIHDSSVIKNESTPAHTTAYSFLALKPGALYRVVVTTVRAGQVSRQSVAEGSTVPAAVGEVTVSNNGRMDFLSVSWRPAQGDVDSYLVTLKDRERTVHTLVVSKSSPECVFKSLVSGRLYNISIVSRSGVYENHTIVQERTQPSSVQNPTAIHSARDDYLKVYWRHAAGDFDYYQVVIKHNNIFHQNKTIMKSQNECVFNGLVPGRLYTVIVSTWSGKYETSVSTDGRTFPAAVRSLALAGRGTEDLRVAWLAALGDVDHYEVQLLFNDMKVFPPITLGSSAGACVLSSLTPGRLYKIHVSTFSGPNQRAQFIEGRTVPSKVKNIHVSNNGQSNSLKISWTPGQGDVDSYSVSLSLDGPEGRMLETRPVPKHPNQLGFNSLQPGQLYSVTVRSISGILLNNNTASGRTVPSAVTGLQADNRHTTCTIQVSWQEARGVADGYSLQLLDDRGHLVTNSSQASSGSTLLQHHFDGLTPGKRYHVLVHTTSGGVRSEGVTAEARTRPAAVSDLSIQANSSSSLSFHWSPPEGELEGYDLYLYNGDDTLYDRRSGQPNTLQVSFQGLRPGAPYRMVVLTRSGEQTNDSAIWARTVPAAVTSLQARSHPQAEELRVSWERAEGELSGYLLSVYNPDGSQQAEEALGPDATEYAVPTLIPGRLYHAVILTRSGELTNRATTQGRTAPRPPTSVSFGGVTNTSLELTWSGPAGSDYDDFDLQWEPRDHLFVFNPYHTRTSGSRILKGLYPGRLYNFSLRTVSGAVGGVGEDGSPAYSLPIHKSIRTKPERVQYLHCRPQNSTSISCSWGPPEADCDSYTIECLHQDSRTLVYSRRTGRDSTLYHITQLEPHKRYTVSIKAISDSMTSEAAEDSVVTMIDRPPLPSLSTRVNNRAALITKNTIFFKFNCSWFSDINGAVKFFTVVVTESENNENIQPEQHHPLPSYLDYKLNSSVKAYQTSYFPSRCTVGSDSETQSFAISLGTGMDTLGGTCDHLQAQDREQDPDKHRDHPFCDGPLKPKTAYRYSTGFCLNQSSFLPQSWQICRFFVADFCK</sequence>
<feature type="domain" description="Fibronectin type-III" evidence="3">
    <location>
        <begin position="659"/>
        <end position="754"/>
    </location>
</feature>
<proteinExistence type="predicted"/>
<feature type="domain" description="Fibronectin type-III" evidence="3">
    <location>
        <begin position="1016"/>
        <end position="1104"/>
    </location>
</feature>
<dbReference type="GO" id="GO:0045296">
    <property type="term" value="F:cadherin binding"/>
    <property type="evidence" value="ECO:0007669"/>
    <property type="project" value="TreeGrafter"/>
</dbReference>
<feature type="domain" description="Fibronectin type-III" evidence="3">
    <location>
        <begin position="1827"/>
        <end position="1921"/>
    </location>
</feature>
<name>A0A060W047_ONCMY</name>
<dbReference type="PROSITE" id="PS50853">
    <property type="entry name" value="FN3"/>
    <property type="match status" value="8"/>
</dbReference>
<dbReference type="SUPFAM" id="SSF49265">
    <property type="entry name" value="Fibronectin type III"/>
    <property type="match status" value="14"/>
</dbReference>
<dbReference type="Proteomes" id="UP000193380">
    <property type="component" value="Chromosome 1"/>
</dbReference>
<dbReference type="InterPro" id="IPR050713">
    <property type="entry name" value="RTP_Phos/Ushers"/>
</dbReference>
<dbReference type="InterPro" id="IPR013783">
    <property type="entry name" value="Ig-like_fold"/>
</dbReference>
<dbReference type="FunFam" id="2.60.40.10:FF:000369">
    <property type="entry name" value="Protein tyrosine phosphatase, receptor type B"/>
    <property type="match status" value="11"/>
</dbReference>
<dbReference type="InterPro" id="IPR003961">
    <property type="entry name" value="FN3_dom"/>
</dbReference>
<dbReference type="GO" id="GO:0043235">
    <property type="term" value="C:receptor complex"/>
    <property type="evidence" value="ECO:0007669"/>
    <property type="project" value="TreeGrafter"/>
</dbReference>
<dbReference type="GO" id="GO:0004725">
    <property type="term" value="F:protein tyrosine phosphatase activity"/>
    <property type="evidence" value="ECO:0007669"/>
    <property type="project" value="UniProtKB-EC"/>
</dbReference>
<dbReference type="Pfam" id="PF00041">
    <property type="entry name" value="fn3"/>
    <property type="match status" value="13"/>
</dbReference>
<dbReference type="EC" id="3.1.3.48" evidence="1"/>
<feature type="compositionally biased region" description="Low complexity" evidence="2">
    <location>
        <begin position="315"/>
        <end position="364"/>
    </location>
</feature>
<feature type="domain" description="Fibronectin type-III" evidence="3">
    <location>
        <begin position="1553"/>
        <end position="1647"/>
    </location>
</feature>
<feature type="region of interest" description="Disordered" evidence="2">
    <location>
        <begin position="304"/>
        <end position="364"/>
    </location>
</feature>
<accession>A0A060W047</accession>
<reference evidence="4 5" key="1">
    <citation type="journal article" date="2014" name="Nat. Commun.">
        <title>The rainbow trout genome provides novel insights into evolution after whole-genome duplication in vertebrates.</title>
        <authorList>
            <person name="Berthelot C."/>
            <person name="Brunet F."/>
            <person name="Chalopin D."/>
            <person name="Juanchich A."/>
            <person name="Bernard M."/>
            <person name="Noel B."/>
            <person name="Bento P."/>
            <person name="Da Silva C."/>
            <person name="Labadie K."/>
            <person name="Alberti A."/>
            <person name="Aury J.M."/>
            <person name="Louis A."/>
            <person name="Dehais P."/>
            <person name="Bardou P."/>
            <person name="Montfort J."/>
            <person name="Klopp C."/>
            <person name="Cabau C."/>
            <person name="Gaspin C."/>
            <person name="Thorgaard G.H."/>
            <person name="Boussaha M."/>
            <person name="Quillet E."/>
            <person name="Guyomard R."/>
            <person name="Galiana D."/>
            <person name="Bobe J."/>
            <person name="Volff J.N."/>
            <person name="Genet C."/>
            <person name="Wincker P."/>
            <person name="Jaillon O."/>
            <person name="Roest Crollius H."/>
            <person name="Guiguen Y."/>
        </authorList>
    </citation>
    <scope>NUCLEOTIDE SEQUENCE [LARGE SCALE GENOMIC DNA]</scope>
</reference>
<feature type="domain" description="Fibronectin type-III" evidence="3">
    <location>
        <begin position="1105"/>
        <end position="1199"/>
    </location>
</feature>
<dbReference type="EMBL" id="FR904355">
    <property type="protein sequence ID" value="CDQ60643.1"/>
    <property type="molecule type" value="Genomic_DNA"/>
</dbReference>
<organism evidence="4 5">
    <name type="scientific">Oncorhynchus mykiss</name>
    <name type="common">Rainbow trout</name>
    <name type="synonym">Salmo gairdneri</name>
    <dbReference type="NCBI Taxonomy" id="8022"/>
    <lineage>
        <taxon>Eukaryota</taxon>
        <taxon>Metazoa</taxon>
        <taxon>Chordata</taxon>
        <taxon>Craniata</taxon>
        <taxon>Vertebrata</taxon>
        <taxon>Euteleostomi</taxon>
        <taxon>Actinopterygii</taxon>
        <taxon>Neopterygii</taxon>
        <taxon>Teleostei</taxon>
        <taxon>Protacanthopterygii</taxon>
        <taxon>Salmoniformes</taxon>
        <taxon>Salmonidae</taxon>
        <taxon>Salmoninae</taxon>
        <taxon>Oncorhynchus</taxon>
    </lineage>
</organism>
<dbReference type="InterPro" id="IPR041201">
    <property type="entry name" value="PTPRJ_TM"/>
</dbReference>
<dbReference type="PANTHER" id="PTHR46957">
    <property type="entry name" value="CYTOKINE RECEPTOR"/>
    <property type="match status" value="1"/>
</dbReference>
<dbReference type="GO" id="GO:0001525">
    <property type="term" value="P:angiogenesis"/>
    <property type="evidence" value="ECO:0007669"/>
    <property type="project" value="TreeGrafter"/>
</dbReference>
<evidence type="ECO:0000256" key="1">
    <source>
        <dbReference type="ARBA" id="ARBA00013064"/>
    </source>
</evidence>
<dbReference type="CDD" id="cd00063">
    <property type="entry name" value="FN3"/>
    <property type="match status" value="7"/>
</dbReference>
<evidence type="ECO:0000313" key="5">
    <source>
        <dbReference type="Proteomes" id="UP000193380"/>
    </source>
</evidence>
<dbReference type="STRING" id="8022.A0A060W047"/>
<feature type="compositionally biased region" description="Polar residues" evidence="2">
    <location>
        <begin position="304"/>
        <end position="314"/>
    </location>
</feature>
<dbReference type="Gene3D" id="2.60.40.10">
    <property type="entry name" value="Immunoglobulins"/>
    <property type="match status" value="14"/>
</dbReference>
<feature type="domain" description="Fibronectin type-III" evidence="3">
    <location>
        <begin position="1366"/>
        <end position="1467"/>
    </location>
</feature>
<dbReference type="PaxDb" id="8022-A0A060W047"/>
<dbReference type="SMART" id="SM00060">
    <property type="entry name" value="FN3"/>
    <property type="match status" value="14"/>
</dbReference>
<dbReference type="InterPro" id="IPR036116">
    <property type="entry name" value="FN3_sf"/>
</dbReference>
<feature type="domain" description="Fibronectin type-III" evidence="3">
    <location>
        <begin position="1730"/>
        <end position="1820"/>
    </location>
</feature>
<evidence type="ECO:0000313" key="4">
    <source>
        <dbReference type="EMBL" id="CDQ60643.1"/>
    </source>
</evidence>
<protein>
    <recommendedName>
        <fullName evidence="1">protein-tyrosine-phosphatase</fullName>
        <ecNumber evidence="1">3.1.3.48</ecNumber>
    </recommendedName>
</protein>
<gene>
    <name evidence="4" type="ORF">GSONMT00082222001</name>
</gene>
<dbReference type="PANTHER" id="PTHR46957:SF2">
    <property type="entry name" value="RECEPTOR-TYPE TYROSINE-PROTEIN PHOSPHATASE BETA"/>
    <property type="match status" value="1"/>
</dbReference>
<dbReference type="Pfam" id="PF18861">
    <property type="entry name" value="PTP_tm"/>
    <property type="match status" value="1"/>
</dbReference>
<feature type="domain" description="Fibronectin type-III" evidence="3">
    <location>
        <begin position="926"/>
        <end position="1015"/>
    </location>
</feature>